<evidence type="ECO:0000313" key="2">
    <source>
        <dbReference type="EMBL" id="RNB92303.1"/>
    </source>
</evidence>
<comment type="caution">
    <text evidence="2">The sequence shown here is derived from an EMBL/GenBank/DDBJ whole genome shotgun (WGS) entry which is preliminary data.</text>
</comment>
<dbReference type="EMBL" id="RHHQ01000003">
    <property type="protein sequence ID" value="RNB92303.1"/>
    <property type="molecule type" value="Genomic_DNA"/>
</dbReference>
<keyword evidence="3" id="KW-1185">Reference proteome</keyword>
<proteinExistence type="predicted"/>
<gene>
    <name evidence="2" type="ORF">EDM56_00970</name>
</gene>
<evidence type="ECO:0000256" key="1">
    <source>
        <dbReference type="SAM" id="MobiDB-lite"/>
    </source>
</evidence>
<feature type="compositionally biased region" description="Basic and acidic residues" evidence="1">
    <location>
        <begin position="13"/>
        <end position="23"/>
    </location>
</feature>
<feature type="region of interest" description="Disordered" evidence="1">
    <location>
        <begin position="1"/>
        <end position="24"/>
    </location>
</feature>
<organism evidence="2 3">
    <name type="scientific">Brevibacillus fluminis</name>
    <dbReference type="NCBI Taxonomy" id="511487"/>
    <lineage>
        <taxon>Bacteria</taxon>
        <taxon>Bacillati</taxon>
        <taxon>Bacillota</taxon>
        <taxon>Bacilli</taxon>
        <taxon>Bacillales</taxon>
        <taxon>Paenibacillaceae</taxon>
        <taxon>Brevibacillus</taxon>
    </lineage>
</organism>
<evidence type="ECO:0000313" key="3">
    <source>
        <dbReference type="Proteomes" id="UP000271031"/>
    </source>
</evidence>
<protein>
    <submittedName>
        <fullName evidence="2">Uncharacterized protein</fullName>
    </submittedName>
</protein>
<name>A0A3M8DVU6_9BACL</name>
<accession>A0A3M8DVU6</accession>
<dbReference type="RefSeq" id="WP_122916009.1">
    <property type="nucleotide sequence ID" value="NZ_RHHQ01000003.1"/>
</dbReference>
<dbReference type="Proteomes" id="UP000271031">
    <property type="component" value="Unassembled WGS sequence"/>
</dbReference>
<sequence>MGKTQSSYAAKGFSEKSGAKSFDDAYQAEQKKGNVFRDTYHRGDTSAAQRVALGRGFPFCAEPVFPDPSRHRHRFSRSFFLKIPEPPQIQTTLLFFYVFSCFMLDNPQPHSIM</sequence>
<reference evidence="2 3" key="1">
    <citation type="submission" date="2018-10" db="EMBL/GenBank/DDBJ databases">
        <title>Phylogenomics of Brevibacillus.</title>
        <authorList>
            <person name="Dunlap C."/>
        </authorList>
    </citation>
    <scope>NUCLEOTIDE SEQUENCE [LARGE SCALE GENOMIC DNA]</scope>
    <source>
        <strain evidence="2 3">JCM 15716</strain>
    </source>
</reference>
<dbReference type="AlphaFoldDB" id="A0A3M8DVU6"/>